<reference evidence="2" key="1">
    <citation type="submission" date="2018-04" db="EMBL/GenBank/DDBJ databases">
        <title>Transcriptome assembly of Sipha flava.</title>
        <authorList>
            <person name="Scully E.D."/>
            <person name="Geib S.M."/>
            <person name="Palmer N.A."/>
            <person name="Koch K."/>
            <person name="Bradshaw J."/>
            <person name="Heng-Moss T."/>
            <person name="Sarath G."/>
        </authorList>
    </citation>
    <scope>NUCLEOTIDE SEQUENCE</scope>
</reference>
<feature type="region of interest" description="Disordered" evidence="1">
    <location>
        <begin position="123"/>
        <end position="142"/>
    </location>
</feature>
<name>A0A2S2Q9Z2_9HEMI</name>
<protein>
    <submittedName>
        <fullName evidence="2">Uncharacterized protein</fullName>
    </submittedName>
</protein>
<dbReference type="AlphaFoldDB" id="A0A2S2Q9Z2"/>
<sequence>MGHVEFMRAFITEQKEKYDIATETEFYIYLRDNYLLMYAPLVRRRRDSRPRTERTTEAAAARPLVETGAAARWWRQRQRRYANQLASTCSDGEGRGWVTGAAYRCHCIKYRRRILGGASVASAHSDDSTRAAENIPGTRSVG</sequence>
<proteinExistence type="predicted"/>
<organism evidence="2">
    <name type="scientific">Sipha flava</name>
    <name type="common">yellow sugarcane aphid</name>
    <dbReference type="NCBI Taxonomy" id="143950"/>
    <lineage>
        <taxon>Eukaryota</taxon>
        <taxon>Metazoa</taxon>
        <taxon>Ecdysozoa</taxon>
        <taxon>Arthropoda</taxon>
        <taxon>Hexapoda</taxon>
        <taxon>Insecta</taxon>
        <taxon>Pterygota</taxon>
        <taxon>Neoptera</taxon>
        <taxon>Paraneoptera</taxon>
        <taxon>Hemiptera</taxon>
        <taxon>Sternorrhyncha</taxon>
        <taxon>Aphidomorpha</taxon>
        <taxon>Aphidoidea</taxon>
        <taxon>Aphididae</taxon>
        <taxon>Sipha</taxon>
    </lineage>
</organism>
<evidence type="ECO:0000313" key="2">
    <source>
        <dbReference type="EMBL" id="MBY74441.1"/>
    </source>
</evidence>
<accession>A0A2S2Q9Z2</accession>
<evidence type="ECO:0000256" key="1">
    <source>
        <dbReference type="SAM" id="MobiDB-lite"/>
    </source>
</evidence>
<dbReference type="EMBL" id="GGMS01005238">
    <property type="protein sequence ID" value="MBY74441.1"/>
    <property type="molecule type" value="Transcribed_RNA"/>
</dbReference>
<gene>
    <name evidence="2" type="ORF">g.25215</name>
</gene>